<organism evidence="2 3">
    <name type="scientific">Spirochaeta africana (strain ATCC 700263 / DSM 8902 / Z-7692)</name>
    <dbReference type="NCBI Taxonomy" id="889378"/>
    <lineage>
        <taxon>Bacteria</taxon>
        <taxon>Pseudomonadati</taxon>
        <taxon>Spirochaetota</taxon>
        <taxon>Spirochaetia</taxon>
        <taxon>Spirochaetales</taxon>
        <taxon>Spirochaetaceae</taxon>
        <taxon>Spirochaeta</taxon>
    </lineage>
</organism>
<dbReference type="eggNOG" id="COG2402">
    <property type="taxonomic scope" value="Bacteria"/>
</dbReference>
<dbReference type="OrthoDB" id="9787727at2"/>
<evidence type="ECO:0000313" key="3">
    <source>
        <dbReference type="Proteomes" id="UP000007383"/>
    </source>
</evidence>
<reference evidence="3" key="1">
    <citation type="journal article" date="2013" name="Stand. Genomic Sci.">
        <title>Complete genome sequence of the halophilic bacterium Spirochaeta africana type strain (Z-7692(T)) from the alkaline Lake Magadi in the East African Rift.</title>
        <authorList>
            <person name="Liolos K."/>
            <person name="Abt B."/>
            <person name="Scheuner C."/>
            <person name="Teshima H."/>
            <person name="Held B."/>
            <person name="Lapidus A."/>
            <person name="Nolan M."/>
            <person name="Lucas S."/>
            <person name="Deshpande S."/>
            <person name="Cheng J.F."/>
            <person name="Tapia R."/>
            <person name="Goodwin L.A."/>
            <person name="Pitluck S."/>
            <person name="Pagani I."/>
            <person name="Ivanova N."/>
            <person name="Mavromatis K."/>
            <person name="Mikhailova N."/>
            <person name="Huntemann M."/>
            <person name="Pati A."/>
            <person name="Chen A."/>
            <person name="Palaniappan K."/>
            <person name="Land M."/>
            <person name="Rohde M."/>
            <person name="Tindall B.J."/>
            <person name="Detter J.C."/>
            <person name="Goker M."/>
            <person name="Bristow J."/>
            <person name="Eisen J.A."/>
            <person name="Markowitz V."/>
            <person name="Hugenholtz P."/>
            <person name="Woyke T."/>
            <person name="Klenk H.P."/>
            <person name="Kyrpides N.C."/>
        </authorList>
    </citation>
    <scope>NUCLEOTIDE SEQUENCE</scope>
    <source>
        <strain evidence="3">ATCC 700263 / DSM 8902 / Z-7692</strain>
    </source>
</reference>
<dbReference type="HOGENOM" id="CLU_124456_3_0_12"/>
<dbReference type="STRING" id="889378.Spiaf_0058"/>
<dbReference type="PATRIC" id="fig|889378.3.peg.61"/>
<proteinExistence type="predicted"/>
<dbReference type="SUPFAM" id="SSF88723">
    <property type="entry name" value="PIN domain-like"/>
    <property type="match status" value="1"/>
</dbReference>
<protein>
    <recommendedName>
        <fullName evidence="1">PIN domain-containing protein</fullName>
    </recommendedName>
</protein>
<dbReference type="InterPro" id="IPR002716">
    <property type="entry name" value="PIN_dom"/>
</dbReference>
<keyword evidence="3" id="KW-1185">Reference proteome</keyword>
<gene>
    <name evidence="2" type="ordered locus">Spiaf_0058</name>
</gene>
<dbReference type="AlphaFoldDB" id="H9UF74"/>
<dbReference type="Gene3D" id="3.40.50.1010">
    <property type="entry name" value="5'-nuclease"/>
    <property type="match status" value="1"/>
</dbReference>
<feature type="domain" description="PIN" evidence="1">
    <location>
        <begin position="6"/>
        <end position="117"/>
    </location>
</feature>
<sequence>MIQAYIDCNILIDWITDREPFSTYAAQIIELTEKELIKSYISPLTIANSYYIISRQINKNIAYEFVKDCIRLFEIAEITAETINFAYENRFKDFEDDVHTAIAEKQSVEYIITRNKKDFRSEKISIVDAEELVHIIHTR</sequence>
<dbReference type="EMBL" id="CP003282">
    <property type="protein sequence ID" value="AFG36167.1"/>
    <property type="molecule type" value="Genomic_DNA"/>
</dbReference>
<evidence type="ECO:0000313" key="2">
    <source>
        <dbReference type="EMBL" id="AFG36167.1"/>
    </source>
</evidence>
<dbReference type="KEGG" id="sfc:Spiaf_0058"/>
<name>H9UF74_SPIAZ</name>
<dbReference type="Proteomes" id="UP000007383">
    <property type="component" value="Chromosome"/>
</dbReference>
<dbReference type="InterPro" id="IPR029060">
    <property type="entry name" value="PIN-like_dom_sf"/>
</dbReference>
<evidence type="ECO:0000259" key="1">
    <source>
        <dbReference type="Pfam" id="PF13470"/>
    </source>
</evidence>
<dbReference type="Pfam" id="PF13470">
    <property type="entry name" value="PIN_3"/>
    <property type="match status" value="1"/>
</dbReference>
<accession>H9UF74</accession>